<sequence>MVSVFVRINADDHFWLTRDRAGGHDGGVSVTSMCGTTEPGRTDTTVTRHFCLRALRSHIPAWSGLSLAGAVVLRRRRVVHRTSLRVSQFRGASLSFRRRPRRSRRARPQHRSTGRQ</sequence>
<dbReference type="AlphaFoldDB" id="A0A852R2N9"/>
<feature type="region of interest" description="Disordered" evidence="1">
    <location>
        <begin position="95"/>
        <end position="116"/>
    </location>
</feature>
<evidence type="ECO:0000313" key="2">
    <source>
        <dbReference type="EMBL" id="NYD27881.1"/>
    </source>
</evidence>
<feature type="compositionally biased region" description="Basic residues" evidence="1">
    <location>
        <begin position="96"/>
        <end position="116"/>
    </location>
</feature>
<protein>
    <submittedName>
        <fullName evidence="2">Uncharacterized protein</fullName>
    </submittedName>
</protein>
<keyword evidence="3" id="KW-1185">Reference proteome</keyword>
<dbReference type="EMBL" id="JACCBD010000001">
    <property type="protein sequence ID" value="NYD27881.1"/>
    <property type="molecule type" value="Genomic_DNA"/>
</dbReference>
<name>A0A852R2N9_9MICO</name>
<evidence type="ECO:0000313" key="3">
    <source>
        <dbReference type="Proteomes" id="UP000586095"/>
    </source>
</evidence>
<organism evidence="2 3">
    <name type="scientific">Leucobacter aridicollis</name>
    <dbReference type="NCBI Taxonomy" id="283878"/>
    <lineage>
        <taxon>Bacteria</taxon>
        <taxon>Bacillati</taxon>
        <taxon>Actinomycetota</taxon>
        <taxon>Actinomycetes</taxon>
        <taxon>Micrococcales</taxon>
        <taxon>Microbacteriaceae</taxon>
        <taxon>Leucobacter</taxon>
    </lineage>
</organism>
<reference evidence="2 3" key="1">
    <citation type="submission" date="2020-07" db="EMBL/GenBank/DDBJ databases">
        <title>Sequencing the genomes of 1000 actinobacteria strains.</title>
        <authorList>
            <person name="Klenk H.-P."/>
        </authorList>
    </citation>
    <scope>NUCLEOTIDE SEQUENCE [LARGE SCALE GENOMIC DNA]</scope>
    <source>
        <strain evidence="2 3">DSM 17380</strain>
    </source>
</reference>
<proteinExistence type="predicted"/>
<gene>
    <name evidence="2" type="ORF">BJ960_002684</name>
</gene>
<comment type="caution">
    <text evidence="2">The sequence shown here is derived from an EMBL/GenBank/DDBJ whole genome shotgun (WGS) entry which is preliminary data.</text>
</comment>
<accession>A0A852R2N9</accession>
<dbReference type="Proteomes" id="UP000586095">
    <property type="component" value="Unassembled WGS sequence"/>
</dbReference>
<evidence type="ECO:0000256" key="1">
    <source>
        <dbReference type="SAM" id="MobiDB-lite"/>
    </source>
</evidence>